<dbReference type="RefSeq" id="WP_166008928.1">
    <property type="nucleotide sequence ID" value="NZ_CP049888.1"/>
</dbReference>
<reference evidence="2 3" key="1">
    <citation type="submission" date="2020-03" db="EMBL/GenBank/DDBJ databases">
        <title>Weissella sp. nov., isolated from Cybister lewisianus.</title>
        <authorList>
            <person name="Hyun D.-W."/>
            <person name="Bae J.-W."/>
        </authorList>
    </citation>
    <scope>NUCLEOTIDE SEQUENCE [LARGE SCALE GENOMIC DNA]</scope>
    <source>
        <strain evidence="2 3">HDW19</strain>
    </source>
</reference>
<gene>
    <name evidence="2" type="ORF">G7084_00165</name>
</gene>
<dbReference type="KEGG" id="wco:G7084_00165"/>
<dbReference type="AlphaFoldDB" id="A0A6G8AXU3"/>
<feature type="transmembrane region" description="Helical" evidence="1">
    <location>
        <begin position="9"/>
        <end position="26"/>
    </location>
</feature>
<accession>A0A6G8AXU3</accession>
<protein>
    <submittedName>
        <fullName evidence="2">Uncharacterized protein</fullName>
    </submittedName>
</protein>
<keyword evidence="1" id="KW-1133">Transmembrane helix</keyword>
<dbReference type="Proteomes" id="UP000500741">
    <property type="component" value="Chromosome"/>
</dbReference>
<sequence length="72" mass="8828">MIKFIKKNVCNILFLIGVISYLITLITDKHWYDLFMTVLLYIIIFEQIYYQNQSAKIYEEYIELLEKIIREN</sequence>
<organism evidence="2 3">
    <name type="scientific">Weissella coleopterorum</name>
    <dbReference type="NCBI Taxonomy" id="2714949"/>
    <lineage>
        <taxon>Bacteria</taxon>
        <taxon>Bacillati</taxon>
        <taxon>Bacillota</taxon>
        <taxon>Bacilli</taxon>
        <taxon>Lactobacillales</taxon>
        <taxon>Lactobacillaceae</taxon>
        <taxon>Weissella</taxon>
    </lineage>
</organism>
<evidence type="ECO:0000313" key="2">
    <source>
        <dbReference type="EMBL" id="QIL49874.1"/>
    </source>
</evidence>
<keyword evidence="3" id="KW-1185">Reference proteome</keyword>
<name>A0A6G8AXU3_9LACO</name>
<feature type="transmembrane region" description="Helical" evidence="1">
    <location>
        <begin position="32"/>
        <end position="50"/>
    </location>
</feature>
<evidence type="ECO:0000313" key="3">
    <source>
        <dbReference type="Proteomes" id="UP000500741"/>
    </source>
</evidence>
<proteinExistence type="predicted"/>
<evidence type="ECO:0000256" key="1">
    <source>
        <dbReference type="SAM" id="Phobius"/>
    </source>
</evidence>
<dbReference type="EMBL" id="CP049888">
    <property type="protein sequence ID" value="QIL49874.1"/>
    <property type="molecule type" value="Genomic_DNA"/>
</dbReference>
<keyword evidence="1" id="KW-0812">Transmembrane</keyword>
<keyword evidence="1" id="KW-0472">Membrane</keyword>